<dbReference type="RefSeq" id="WP_285732173.1">
    <property type="nucleotide sequence ID" value="NZ_BSSA01000001.1"/>
</dbReference>
<comment type="caution">
    <text evidence="1">The sequence shown here is derived from an EMBL/GenBank/DDBJ whole genome shotgun (WGS) entry which is preliminary data.</text>
</comment>
<accession>A0A9W6Q406</accession>
<organism evidence="1 2">
    <name type="scientific">Kitasatospora phosalacinea</name>
    <dbReference type="NCBI Taxonomy" id="2065"/>
    <lineage>
        <taxon>Bacteria</taxon>
        <taxon>Bacillati</taxon>
        <taxon>Actinomycetota</taxon>
        <taxon>Actinomycetes</taxon>
        <taxon>Kitasatosporales</taxon>
        <taxon>Streptomycetaceae</taxon>
        <taxon>Kitasatospora</taxon>
    </lineage>
</organism>
<protein>
    <submittedName>
        <fullName evidence="1">Uncharacterized protein</fullName>
    </submittedName>
</protein>
<name>A0A9W6Q406_9ACTN</name>
<proteinExistence type="predicted"/>
<gene>
    <name evidence="1" type="ORF">Kpho02_00810</name>
</gene>
<dbReference type="Proteomes" id="UP001165041">
    <property type="component" value="Unassembled WGS sequence"/>
</dbReference>
<dbReference type="AlphaFoldDB" id="A0A9W6Q406"/>
<sequence>MDTNHPPLTEEQLAEIEGRAAAATAGPWEPWLETRGAIGGCSVILVQRDTSDVDNEMYLNHYIDNRQVASPNVQLDADLDFIANARQDVPHLVAEVRRLRALLRANGLPD</sequence>
<evidence type="ECO:0000313" key="1">
    <source>
        <dbReference type="EMBL" id="GLW67782.1"/>
    </source>
</evidence>
<evidence type="ECO:0000313" key="2">
    <source>
        <dbReference type="Proteomes" id="UP001165041"/>
    </source>
</evidence>
<dbReference type="EMBL" id="BSSA01000001">
    <property type="protein sequence ID" value="GLW67782.1"/>
    <property type="molecule type" value="Genomic_DNA"/>
</dbReference>
<reference evidence="1" key="1">
    <citation type="submission" date="2023-02" db="EMBL/GenBank/DDBJ databases">
        <title>Kitasatospora phosalacinea NBRC 14627.</title>
        <authorList>
            <person name="Ichikawa N."/>
            <person name="Sato H."/>
            <person name="Tonouchi N."/>
        </authorList>
    </citation>
    <scope>NUCLEOTIDE SEQUENCE</scope>
    <source>
        <strain evidence="1">NBRC 14627</strain>
    </source>
</reference>